<sequence>MKSGVFEKTITKKIEAKLSYLLKLPEGYEEGTGEVPLVLFLHGAGERGTNPEDVRKIGLPEVADREDFPFILLAPQCPVSTARRSNWIMELDGAAALLEEVVETYRVDKNRIYLTGMSMGAYGAFELAGRMPETFAALAAVCGGGCPEKAGLLKEIPVWIFHGEDDDVIPIKESLDMVNALQQAGGNVAFTSYPGVKHDSWVQAYNDPELYNWMLSKSKA</sequence>
<dbReference type="InterPro" id="IPR029058">
    <property type="entry name" value="AB_hydrolase_fold"/>
</dbReference>
<dbReference type="InterPro" id="IPR003140">
    <property type="entry name" value="PLipase/COase/thioEstase"/>
</dbReference>
<feature type="domain" description="Phospholipase/carboxylesterase/thioesterase" evidence="2">
    <location>
        <begin position="100"/>
        <end position="204"/>
    </location>
</feature>
<name>A0A084H4M1_METID</name>
<dbReference type="EMBL" id="JNVC02000001">
    <property type="protein sequence ID" value="KEZ54533.1"/>
    <property type="molecule type" value="Genomic_DNA"/>
</dbReference>
<proteinExistence type="predicted"/>
<evidence type="ECO:0000259" key="2">
    <source>
        <dbReference type="Pfam" id="PF02230"/>
    </source>
</evidence>
<dbReference type="InterPro" id="IPR050955">
    <property type="entry name" value="Plant_Biomass_Hydrol_Est"/>
</dbReference>
<dbReference type="RefSeq" id="WP_029565797.1">
    <property type="nucleotide sequence ID" value="NZ_JNVC02000001.1"/>
</dbReference>
<accession>A0A084H4M1</accession>
<evidence type="ECO:0000313" key="4">
    <source>
        <dbReference type="Proteomes" id="UP000028549"/>
    </source>
</evidence>
<gene>
    <name evidence="3" type="ORF">GS18_0206405</name>
</gene>
<keyword evidence="1" id="KW-0732">Signal</keyword>
<keyword evidence="4" id="KW-1185">Reference proteome</keyword>
<reference evidence="3 4" key="1">
    <citation type="journal article" date="2005" name="Int. J. Syst. Evol. Microbiol.">
        <title>Bacillus cibi sp. nov., isolated from jeotgal, a traditional Korean fermented seafood.</title>
        <authorList>
            <person name="Yoon J.H."/>
            <person name="Lee C.H."/>
            <person name="Oh T.K."/>
        </authorList>
    </citation>
    <scope>NUCLEOTIDE SEQUENCE [LARGE SCALE GENOMIC DNA]</scope>
    <source>
        <strain evidence="3 4">DSM 16189</strain>
    </source>
</reference>
<dbReference type="OrthoDB" id="9795555at2"/>
<dbReference type="STRING" id="246786.GS18_0206405"/>
<protein>
    <recommendedName>
        <fullName evidence="2">Phospholipase/carboxylesterase/thioesterase domain-containing protein</fullName>
    </recommendedName>
</protein>
<dbReference type="PANTHER" id="PTHR43037:SF1">
    <property type="entry name" value="BLL1128 PROTEIN"/>
    <property type="match status" value="1"/>
</dbReference>
<dbReference type="GO" id="GO:0016787">
    <property type="term" value="F:hydrolase activity"/>
    <property type="evidence" value="ECO:0007669"/>
    <property type="project" value="InterPro"/>
</dbReference>
<dbReference type="PANTHER" id="PTHR43037">
    <property type="entry name" value="UNNAMED PRODUCT-RELATED"/>
    <property type="match status" value="1"/>
</dbReference>
<dbReference type="AlphaFoldDB" id="A0A084H4M1"/>
<dbReference type="SUPFAM" id="SSF53474">
    <property type="entry name" value="alpha/beta-Hydrolases"/>
    <property type="match status" value="1"/>
</dbReference>
<evidence type="ECO:0000313" key="3">
    <source>
        <dbReference type="EMBL" id="KEZ54533.1"/>
    </source>
</evidence>
<dbReference type="Proteomes" id="UP000028549">
    <property type="component" value="Unassembled WGS sequence"/>
</dbReference>
<evidence type="ECO:0000256" key="1">
    <source>
        <dbReference type="ARBA" id="ARBA00022729"/>
    </source>
</evidence>
<dbReference type="Pfam" id="PF02230">
    <property type="entry name" value="Abhydrolase_2"/>
    <property type="match status" value="1"/>
</dbReference>
<comment type="caution">
    <text evidence="3">The sequence shown here is derived from an EMBL/GenBank/DDBJ whole genome shotgun (WGS) entry which is preliminary data.</text>
</comment>
<dbReference type="Gene3D" id="3.40.50.1820">
    <property type="entry name" value="alpha/beta hydrolase"/>
    <property type="match status" value="1"/>
</dbReference>
<organism evidence="3 4">
    <name type="scientific">Metabacillus indicus</name>
    <name type="common">Bacillus indicus</name>
    <dbReference type="NCBI Taxonomy" id="246786"/>
    <lineage>
        <taxon>Bacteria</taxon>
        <taxon>Bacillati</taxon>
        <taxon>Bacillota</taxon>
        <taxon>Bacilli</taxon>
        <taxon>Bacillales</taxon>
        <taxon>Bacillaceae</taxon>
        <taxon>Metabacillus</taxon>
    </lineage>
</organism>